<keyword evidence="2" id="KW-1185">Reference proteome</keyword>
<protein>
    <submittedName>
        <fullName evidence="1">Uncharacterized protein</fullName>
    </submittedName>
</protein>
<name>A0ABW7H937_9BURK</name>
<dbReference type="EMBL" id="JBIGIC010000003">
    <property type="protein sequence ID" value="MFG6486419.1"/>
    <property type="molecule type" value="Genomic_DNA"/>
</dbReference>
<evidence type="ECO:0000313" key="1">
    <source>
        <dbReference type="EMBL" id="MFG6486419.1"/>
    </source>
</evidence>
<reference evidence="1 2" key="1">
    <citation type="submission" date="2024-08" db="EMBL/GenBank/DDBJ databases">
        <authorList>
            <person name="Lu H."/>
        </authorList>
    </citation>
    <scope>NUCLEOTIDE SEQUENCE [LARGE SCALE GENOMIC DNA]</scope>
    <source>
        <strain evidence="1 2">BYS78W</strain>
    </source>
</reference>
<sequence length="59" mass="6202">MNRHLATVIDFTGSLSRCDAAPLMKVQGSKLAGMYAPVAHAHDFGRESDDTNLSGEGPG</sequence>
<organism evidence="1 2">
    <name type="scientific">Pelomonas candidula</name>
    <dbReference type="NCBI Taxonomy" id="3299025"/>
    <lineage>
        <taxon>Bacteria</taxon>
        <taxon>Pseudomonadati</taxon>
        <taxon>Pseudomonadota</taxon>
        <taxon>Betaproteobacteria</taxon>
        <taxon>Burkholderiales</taxon>
        <taxon>Sphaerotilaceae</taxon>
        <taxon>Roseateles</taxon>
    </lineage>
</organism>
<gene>
    <name evidence="1" type="ORF">ACG04R_07035</name>
</gene>
<dbReference type="Proteomes" id="UP001606134">
    <property type="component" value="Unassembled WGS sequence"/>
</dbReference>
<evidence type="ECO:0000313" key="2">
    <source>
        <dbReference type="Proteomes" id="UP001606134"/>
    </source>
</evidence>
<accession>A0ABW7H937</accession>
<proteinExistence type="predicted"/>
<comment type="caution">
    <text evidence="1">The sequence shown here is derived from an EMBL/GenBank/DDBJ whole genome shotgun (WGS) entry which is preliminary data.</text>
</comment>
<dbReference type="RefSeq" id="WP_394407473.1">
    <property type="nucleotide sequence ID" value="NZ_JBIGIC010000003.1"/>
</dbReference>